<proteinExistence type="predicted"/>
<sequence>MVEFEGIFRKAIDIEIEPLMVEDFARILHSGVLPGLGRSTAIAGGFKNWVIGGAYVPQSSTSGNLLLERVSVEAFTRAVSFDYDRFALAAHESRIVALSEREKFGAVGWPILKQYYSAFFAAHAVMRSRGAGVVRIDAVQAQAITATMRVYLGDDVRFSSGTYYYFITKGKNDATGETTVNFSPLKDGKGVHESFWHTFVNYIELEATRAAQLGLSDNQDFVAYSLKLKQSIMSGNTVWISKIRNEINYQHDYQSWMPISKKSISKKAIPSTSDDYRSYVRLDVTKSENPIKSFFCLCCYISELNYLIANRVSLNSKAGGSFGQKWERLIASTSSAV</sequence>
<dbReference type="Proteomes" id="UP000662701">
    <property type="component" value="Unassembled WGS sequence"/>
</dbReference>
<dbReference type="RefSeq" id="WP_194263354.1">
    <property type="nucleotide sequence ID" value="NZ_JABCQH010000018.1"/>
</dbReference>
<comment type="caution">
    <text evidence="1">The sequence shown here is derived from an EMBL/GenBank/DDBJ whole genome shotgun (WGS) entry which is preliminary data.</text>
</comment>
<accession>A0ABR9YYH2</accession>
<keyword evidence="2" id="KW-1185">Reference proteome</keyword>
<name>A0ABR9YYH2_9PROT</name>
<dbReference type="EMBL" id="JABCQH010000018">
    <property type="protein sequence ID" value="MBF0889607.1"/>
    <property type="molecule type" value="Genomic_DNA"/>
</dbReference>
<organism evidence="1 2">
    <name type="scientific">Gluconobacter cadivus</name>
    <dbReference type="NCBI Taxonomy" id="2728101"/>
    <lineage>
        <taxon>Bacteria</taxon>
        <taxon>Pseudomonadati</taxon>
        <taxon>Pseudomonadota</taxon>
        <taxon>Alphaproteobacteria</taxon>
        <taxon>Acetobacterales</taxon>
        <taxon>Acetobacteraceae</taxon>
        <taxon>Gluconobacter</taxon>
    </lineage>
</organism>
<evidence type="ECO:0000313" key="2">
    <source>
        <dbReference type="Proteomes" id="UP000662701"/>
    </source>
</evidence>
<reference evidence="1" key="1">
    <citation type="submission" date="2020-04" db="EMBL/GenBank/DDBJ databases">
        <authorList>
            <person name="Sombolestani A."/>
        </authorList>
    </citation>
    <scope>NUCLEOTIDE SEQUENCE</scope>
    <source>
        <strain evidence="1">LMG 1745</strain>
    </source>
</reference>
<protein>
    <submittedName>
        <fullName evidence="1">Uncharacterized protein</fullName>
    </submittedName>
</protein>
<reference evidence="1" key="2">
    <citation type="submission" date="2020-11" db="EMBL/GenBank/DDBJ databases">
        <title>Description of novel Gluconobacter species.</title>
        <authorList>
            <person name="Cleenwerck I."/>
            <person name="Cnockaert M."/>
            <person name="Borremans W."/>
            <person name="Wieme A.D."/>
            <person name="De Vuyst L."/>
            <person name="Vandamme P."/>
        </authorList>
    </citation>
    <scope>NUCLEOTIDE SEQUENCE</scope>
    <source>
        <strain evidence="1">LMG 1745</strain>
    </source>
</reference>
<gene>
    <name evidence="1" type="ORF">HKD19_13775</name>
</gene>
<evidence type="ECO:0000313" key="1">
    <source>
        <dbReference type="EMBL" id="MBF0889607.1"/>
    </source>
</evidence>